<reference evidence="3" key="1">
    <citation type="submission" date="2018-05" db="EMBL/GenBank/DDBJ databases">
        <authorList>
            <person name="Lanie J.A."/>
            <person name="Ng W.-L."/>
            <person name="Kazmierczak K.M."/>
            <person name="Andrzejewski T.M."/>
            <person name="Davidsen T.M."/>
            <person name="Wayne K.J."/>
            <person name="Tettelin H."/>
            <person name="Glass J.I."/>
            <person name="Rusch D."/>
            <person name="Podicherti R."/>
            <person name="Tsui H.-C.T."/>
            <person name="Winkler M.E."/>
        </authorList>
    </citation>
    <scope>NUCLEOTIDE SEQUENCE</scope>
</reference>
<feature type="non-terminal residue" evidence="3">
    <location>
        <position position="246"/>
    </location>
</feature>
<dbReference type="Gene3D" id="2.170.130.10">
    <property type="entry name" value="TonB-dependent receptor, plug domain"/>
    <property type="match status" value="1"/>
</dbReference>
<dbReference type="PANTHER" id="PTHR30069:SF29">
    <property type="entry name" value="HEMOGLOBIN AND HEMOGLOBIN-HAPTOGLOBIN-BINDING PROTEIN 1-RELATED"/>
    <property type="match status" value="1"/>
</dbReference>
<dbReference type="GO" id="GO:0009279">
    <property type="term" value="C:cell outer membrane"/>
    <property type="evidence" value="ECO:0007669"/>
    <property type="project" value="TreeGrafter"/>
</dbReference>
<dbReference type="PROSITE" id="PS52016">
    <property type="entry name" value="TONB_DEPENDENT_REC_3"/>
    <property type="match status" value="1"/>
</dbReference>
<evidence type="ECO:0000259" key="2">
    <source>
        <dbReference type="Pfam" id="PF07715"/>
    </source>
</evidence>
<dbReference type="GO" id="GO:0044718">
    <property type="term" value="P:siderophore transmembrane transport"/>
    <property type="evidence" value="ECO:0007669"/>
    <property type="project" value="TreeGrafter"/>
</dbReference>
<dbReference type="EMBL" id="UINC01009777">
    <property type="protein sequence ID" value="SVA43774.1"/>
    <property type="molecule type" value="Genomic_DNA"/>
</dbReference>
<keyword evidence="1" id="KW-0732">Signal</keyword>
<feature type="domain" description="TonB-dependent receptor plug" evidence="2">
    <location>
        <begin position="122"/>
        <end position="218"/>
    </location>
</feature>
<gene>
    <name evidence="3" type="ORF">METZ01_LOCUS96628</name>
</gene>
<dbReference type="SUPFAM" id="SSF56935">
    <property type="entry name" value="Porins"/>
    <property type="match status" value="1"/>
</dbReference>
<proteinExistence type="predicted"/>
<dbReference type="PANTHER" id="PTHR30069">
    <property type="entry name" value="TONB-DEPENDENT OUTER MEMBRANE RECEPTOR"/>
    <property type="match status" value="1"/>
</dbReference>
<name>A0A381VU21_9ZZZZ</name>
<dbReference type="InterPro" id="IPR039426">
    <property type="entry name" value="TonB-dep_rcpt-like"/>
</dbReference>
<evidence type="ECO:0000256" key="1">
    <source>
        <dbReference type="ARBA" id="ARBA00022729"/>
    </source>
</evidence>
<evidence type="ECO:0000313" key="3">
    <source>
        <dbReference type="EMBL" id="SVA43774.1"/>
    </source>
</evidence>
<accession>A0A381VU21</accession>
<organism evidence="3">
    <name type="scientific">marine metagenome</name>
    <dbReference type="NCBI Taxonomy" id="408172"/>
    <lineage>
        <taxon>unclassified sequences</taxon>
        <taxon>metagenomes</taxon>
        <taxon>ecological metagenomes</taxon>
    </lineage>
</organism>
<dbReference type="GO" id="GO:0015344">
    <property type="term" value="F:siderophore uptake transmembrane transporter activity"/>
    <property type="evidence" value="ECO:0007669"/>
    <property type="project" value="TreeGrafter"/>
</dbReference>
<protein>
    <recommendedName>
        <fullName evidence="2">TonB-dependent receptor plug domain-containing protein</fullName>
    </recommendedName>
</protein>
<sequence>MKSKVKIFSVFLLNYLLYGGITGKLTGTIKDKDTGEPLIGCNVILEDTYIGTSTDGQGEFIILNIPPNSYTVRFEMIGYKKLLHEGILISSDKTIKLDGNMETSVISGEEVIVLAERNLIQFDVTQSEAIITSEELDGMPVTEVTEVLRLQGGVTVDSEGGIHMRGGRTSEVSYMVDGVPMSDSYDGGIGVQIENDNIQELQVISGTFNAEYGKALTGVVNMVTKDGGNKFDGSIHTYAGDYQSND</sequence>
<dbReference type="InterPro" id="IPR008969">
    <property type="entry name" value="CarboxyPept-like_regulatory"/>
</dbReference>
<dbReference type="Pfam" id="PF13715">
    <property type="entry name" value="CarbopepD_reg_2"/>
    <property type="match status" value="1"/>
</dbReference>
<dbReference type="Pfam" id="PF07715">
    <property type="entry name" value="Plug"/>
    <property type="match status" value="1"/>
</dbReference>
<dbReference type="InterPro" id="IPR037066">
    <property type="entry name" value="Plug_dom_sf"/>
</dbReference>
<dbReference type="AlphaFoldDB" id="A0A381VU21"/>
<dbReference type="Gene3D" id="2.60.40.1120">
    <property type="entry name" value="Carboxypeptidase-like, regulatory domain"/>
    <property type="match status" value="1"/>
</dbReference>
<dbReference type="InterPro" id="IPR012910">
    <property type="entry name" value="Plug_dom"/>
</dbReference>
<dbReference type="SUPFAM" id="SSF49464">
    <property type="entry name" value="Carboxypeptidase regulatory domain-like"/>
    <property type="match status" value="1"/>
</dbReference>